<evidence type="ECO:0000313" key="3">
    <source>
        <dbReference type="Proteomes" id="UP000093508"/>
    </source>
</evidence>
<protein>
    <recommendedName>
        <fullName evidence="4">TonB protein C-terminal</fullName>
    </recommendedName>
</protein>
<proteinExistence type="predicted"/>
<keyword evidence="3" id="KW-1185">Reference proteome</keyword>
<dbReference type="Gene3D" id="3.30.1150.10">
    <property type="match status" value="1"/>
</dbReference>
<evidence type="ECO:0000256" key="1">
    <source>
        <dbReference type="SAM" id="MobiDB-lite"/>
    </source>
</evidence>
<reference evidence="2 3" key="1">
    <citation type="submission" date="2016-07" db="EMBL/GenBank/DDBJ databases">
        <authorList>
            <person name="Jeong J.-J."/>
            <person name="Kim D.W."/>
            <person name="Sang M.K."/>
            <person name="Choi I.-G."/>
            <person name="Kim K.D."/>
        </authorList>
    </citation>
    <scope>NUCLEOTIDE SEQUENCE [LARGE SCALE GENOMIC DNA]</scope>
    <source>
        <strain evidence="2 3">C-26</strain>
    </source>
</reference>
<dbReference type="EMBL" id="MAYF01000279">
    <property type="protein sequence ID" value="OCA78214.1"/>
    <property type="molecule type" value="Genomic_DNA"/>
</dbReference>
<name>A0ABX2X4T2_9FLAO</name>
<comment type="caution">
    <text evidence="2">The sequence shown here is derived from an EMBL/GenBank/DDBJ whole genome shotgun (WGS) entry which is preliminary data.</text>
</comment>
<accession>A0ABX2X4T2</accession>
<gene>
    <name evidence="2" type="ORF">BBH99_09465</name>
</gene>
<dbReference type="Proteomes" id="UP000093508">
    <property type="component" value="Unassembled WGS sequence"/>
</dbReference>
<sequence>MTVSEDNFQSMLKFLFFPMLFWAVSINAQKDSTTFPKPEPPAPVESAPHKTPEFPGGHRAFVTEVLKNFRTSPLVRAEIMSAKASANFIVDTEGNMIDIKIESYEHAMVRDEFLRALKMVKTKWIPAEQDGKKVRSVMRQPLIFNLK</sequence>
<evidence type="ECO:0000313" key="2">
    <source>
        <dbReference type="EMBL" id="OCA78214.1"/>
    </source>
</evidence>
<feature type="region of interest" description="Disordered" evidence="1">
    <location>
        <begin position="33"/>
        <end position="53"/>
    </location>
</feature>
<evidence type="ECO:0008006" key="4">
    <source>
        <dbReference type="Google" id="ProtNLM"/>
    </source>
</evidence>
<dbReference type="SUPFAM" id="SSF74653">
    <property type="entry name" value="TolA/TonB C-terminal domain"/>
    <property type="match status" value="1"/>
</dbReference>
<organism evidence="2 3">
    <name type="scientific">Chryseobacterium contaminans</name>
    <dbReference type="NCBI Taxonomy" id="1423959"/>
    <lineage>
        <taxon>Bacteria</taxon>
        <taxon>Pseudomonadati</taxon>
        <taxon>Bacteroidota</taxon>
        <taxon>Flavobacteriia</taxon>
        <taxon>Flavobacteriales</taxon>
        <taxon>Weeksellaceae</taxon>
        <taxon>Chryseobacterium group</taxon>
        <taxon>Chryseobacterium</taxon>
    </lineage>
</organism>